<dbReference type="Gene3D" id="3.10.20.90">
    <property type="entry name" value="Phosphatidylinositol 3-kinase Catalytic Subunit, Chain A, domain 1"/>
    <property type="match status" value="1"/>
</dbReference>
<comment type="caution">
    <text evidence="1">The sequence shown here is derived from an EMBL/GenBank/DDBJ whole genome shotgun (WGS) entry which is preliminary data.</text>
</comment>
<protein>
    <recommendedName>
        <fullName evidence="3">Type VII secretion protein, YukD family</fullName>
    </recommendedName>
</protein>
<dbReference type="OrthoDB" id="2456043at2"/>
<name>A0A2N6SEY8_9BACL</name>
<proteinExistence type="predicted"/>
<dbReference type="Proteomes" id="UP000235670">
    <property type="component" value="Unassembled WGS sequence"/>
</dbReference>
<sequence>MNTEYIDISLDFRKYIDKVVDIRVPNNMTVKELLKIIVESYGLPLEIKNPSIRVENFNVMLTGFSFLYSSQYVRNGSLLVVEKL</sequence>
<dbReference type="EMBL" id="PNGT01000004">
    <property type="protein sequence ID" value="PMC52470.1"/>
    <property type="molecule type" value="Genomic_DNA"/>
</dbReference>
<gene>
    <name evidence="1" type="ORF">CJ218_04930</name>
</gene>
<evidence type="ECO:0000313" key="1">
    <source>
        <dbReference type="EMBL" id="PMC52470.1"/>
    </source>
</evidence>
<dbReference type="RefSeq" id="WP_102189835.1">
    <property type="nucleotide sequence ID" value="NZ_PNGT01000004.1"/>
</dbReference>
<dbReference type="STRING" id="84135.GCA_001052115_01426"/>
<organism evidence="1 2">
    <name type="scientific">Gemella sanguinis</name>
    <dbReference type="NCBI Taxonomy" id="84135"/>
    <lineage>
        <taxon>Bacteria</taxon>
        <taxon>Bacillati</taxon>
        <taxon>Bacillota</taxon>
        <taxon>Bacilli</taxon>
        <taxon>Bacillales</taxon>
        <taxon>Gemellaceae</taxon>
        <taxon>Gemella</taxon>
    </lineage>
</organism>
<dbReference type="AlphaFoldDB" id="A0A2N6SEY8"/>
<reference evidence="1 2" key="1">
    <citation type="submission" date="2017-09" db="EMBL/GenBank/DDBJ databases">
        <title>Bacterial strain isolated from the female urinary microbiota.</title>
        <authorList>
            <person name="Thomas-White K."/>
            <person name="Kumar N."/>
            <person name="Forster S."/>
            <person name="Putonti C."/>
            <person name="Lawley T."/>
            <person name="Wolfe A.J."/>
        </authorList>
    </citation>
    <scope>NUCLEOTIDE SEQUENCE [LARGE SCALE GENOMIC DNA]</scope>
    <source>
        <strain evidence="1 2">UMB0186</strain>
    </source>
</reference>
<accession>A0A2N6SEY8</accession>
<evidence type="ECO:0008006" key="3">
    <source>
        <dbReference type="Google" id="ProtNLM"/>
    </source>
</evidence>
<evidence type="ECO:0000313" key="2">
    <source>
        <dbReference type="Proteomes" id="UP000235670"/>
    </source>
</evidence>